<comment type="caution">
    <text evidence="2">The sequence shown here is derived from an EMBL/GenBank/DDBJ whole genome shotgun (WGS) entry which is preliminary data.</text>
</comment>
<gene>
    <name evidence="2" type="ORF">GCM10010466_29270</name>
</gene>
<feature type="compositionally biased region" description="Polar residues" evidence="1">
    <location>
        <begin position="1"/>
        <end position="24"/>
    </location>
</feature>
<name>A0ABP6N777_9ACTN</name>
<feature type="region of interest" description="Disordered" evidence="1">
    <location>
        <begin position="1"/>
        <end position="36"/>
    </location>
</feature>
<evidence type="ECO:0000313" key="2">
    <source>
        <dbReference type="EMBL" id="GAA3136601.1"/>
    </source>
</evidence>
<keyword evidence="3" id="KW-1185">Reference proteome</keyword>
<organism evidence="2 3">
    <name type="scientific">Planomonospora alba</name>
    <dbReference type="NCBI Taxonomy" id="161354"/>
    <lineage>
        <taxon>Bacteria</taxon>
        <taxon>Bacillati</taxon>
        <taxon>Actinomycetota</taxon>
        <taxon>Actinomycetes</taxon>
        <taxon>Streptosporangiales</taxon>
        <taxon>Streptosporangiaceae</taxon>
        <taxon>Planomonospora</taxon>
    </lineage>
</organism>
<accession>A0ABP6N777</accession>
<dbReference type="Proteomes" id="UP001500320">
    <property type="component" value="Unassembled WGS sequence"/>
</dbReference>
<sequence length="197" mass="20902">MEENIMSETNNQPDDTAVSDQPAESTDMGATDSTDWKAEAEKWKALARKHEKGFKTLSSELDAIKASQMSEAEKAVAEAEARGRAAALAETGPKLAKAALAAEAAKAGVTLPDDRFINFAPLVSESGEPDTDAIASFVKSLPKPNTSEFTQDVFKGSSGGSGSKVRQLTREDLSRMTNEEINAAREKGQLNALLGIA</sequence>
<evidence type="ECO:0008006" key="4">
    <source>
        <dbReference type="Google" id="ProtNLM"/>
    </source>
</evidence>
<dbReference type="RefSeq" id="WP_344859724.1">
    <property type="nucleotide sequence ID" value="NZ_BAAAUT010000021.1"/>
</dbReference>
<dbReference type="EMBL" id="BAAAUT010000021">
    <property type="protein sequence ID" value="GAA3136601.1"/>
    <property type="molecule type" value="Genomic_DNA"/>
</dbReference>
<evidence type="ECO:0000256" key="1">
    <source>
        <dbReference type="SAM" id="MobiDB-lite"/>
    </source>
</evidence>
<proteinExistence type="predicted"/>
<reference evidence="3" key="1">
    <citation type="journal article" date="2019" name="Int. J. Syst. Evol. Microbiol.">
        <title>The Global Catalogue of Microorganisms (GCM) 10K type strain sequencing project: providing services to taxonomists for standard genome sequencing and annotation.</title>
        <authorList>
            <consortium name="The Broad Institute Genomics Platform"/>
            <consortium name="The Broad Institute Genome Sequencing Center for Infectious Disease"/>
            <person name="Wu L."/>
            <person name="Ma J."/>
        </authorList>
    </citation>
    <scope>NUCLEOTIDE SEQUENCE [LARGE SCALE GENOMIC DNA]</scope>
    <source>
        <strain evidence="3">JCM 9373</strain>
    </source>
</reference>
<evidence type="ECO:0000313" key="3">
    <source>
        <dbReference type="Proteomes" id="UP001500320"/>
    </source>
</evidence>
<protein>
    <recommendedName>
        <fullName evidence="4">Scaffolding protein</fullName>
    </recommendedName>
</protein>